<keyword evidence="10 12" id="KW-0057">Aromatic amino acid biosynthesis</keyword>
<dbReference type="GO" id="GO:0009073">
    <property type="term" value="P:aromatic amino acid family biosynthetic process"/>
    <property type="evidence" value="ECO:0007669"/>
    <property type="project" value="UniProtKB-KW"/>
</dbReference>
<proteinExistence type="inferred from homology"/>
<dbReference type="KEGG" id="tcl:Tchl_3368"/>
<evidence type="ECO:0000313" key="14">
    <source>
        <dbReference type="EMBL" id="APR06174.1"/>
    </source>
</evidence>
<comment type="similarity">
    <text evidence="2 12 13">Belongs to the chorismate synthase family.</text>
</comment>
<feature type="binding site" evidence="12">
    <location>
        <begin position="293"/>
        <end position="297"/>
    </location>
    <ligand>
        <name>FMN</name>
        <dbReference type="ChEBI" id="CHEBI:58210"/>
    </ligand>
</feature>
<dbReference type="SUPFAM" id="SSF103263">
    <property type="entry name" value="Chorismate synthase, AroC"/>
    <property type="match status" value="1"/>
</dbReference>
<evidence type="ECO:0000256" key="8">
    <source>
        <dbReference type="ARBA" id="ARBA00022827"/>
    </source>
</evidence>
<evidence type="ECO:0000256" key="4">
    <source>
        <dbReference type="ARBA" id="ARBA00013036"/>
    </source>
</evidence>
<keyword evidence="6 12" id="KW-0285">Flavoprotein</keyword>
<gene>
    <name evidence="12" type="primary">aroC</name>
    <name evidence="14" type="ORF">Tchl_3368</name>
</gene>
<dbReference type="EMBL" id="CP018839">
    <property type="protein sequence ID" value="APR06174.1"/>
    <property type="molecule type" value="Genomic_DNA"/>
</dbReference>
<dbReference type="GO" id="GO:0004107">
    <property type="term" value="F:chorismate synthase activity"/>
    <property type="evidence" value="ECO:0007669"/>
    <property type="project" value="UniProtKB-UniRule"/>
</dbReference>
<feature type="binding site" evidence="12">
    <location>
        <position position="54"/>
    </location>
    <ligand>
        <name>NADP(+)</name>
        <dbReference type="ChEBI" id="CHEBI:58349"/>
    </ligand>
</feature>
<evidence type="ECO:0000313" key="15">
    <source>
        <dbReference type="Proteomes" id="UP000185739"/>
    </source>
</evidence>
<evidence type="ECO:0000256" key="7">
    <source>
        <dbReference type="ARBA" id="ARBA00022643"/>
    </source>
</evidence>
<keyword evidence="7 12" id="KW-0288">FMN</keyword>
<dbReference type="PROSITE" id="PS00787">
    <property type="entry name" value="CHORISMATE_SYNTHASE_1"/>
    <property type="match status" value="1"/>
</dbReference>
<dbReference type="InterPro" id="IPR000453">
    <property type="entry name" value="Chorismate_synth"/>
</dbReference>
<dbReference type="GO" id="GO:0008652">
    <property type="term" value="P:amino acid biosynthetic process"/>
    <property type="evidence" value="ECO:0007669"/>
    <property type="project" value="UniProtKB-KW"/>
</dbReference>
<evidence type="ECO:0000256" key="12">
    <source>
        <dbReference type="HAMAP-Rule" id="MF_00300"/>
    </source>
</evidence>
<dbReference type="GO" id="GO:0010181">
    <property type="term" value="F:FMN binding"/>
    <property type="evidence" value="ECO:0007669"/>
    <property type="project" value="TreeGrafter"/>
</dbReference>
<evidence type="ECO:0000256" key="5">
    <source>
        <dbReference type="ARBA" id="ARBA00022605"/>
    </source>
</evidence>
<dbReference type="PROSITE" id="PS00789">
    <property type="entry name" value="CHORISMATE_SYNTHASE_3"/>
    <property type="match status" value="1"/>
</dbReference>
<comment type="function">
    <text evidence="12">Catalyzes the anti-1,4-elimination of the C-3 phosphate and the C-6 proR hydrogen from 5-enolpyruvylshikimate-3-phosphate (EPSP) to yield chorismate, which is the branch point compound that serves as the starting substrate for the three terminal pathways of aromatic amino acid biosynthesis. This reaction introduces a second double bond into the aromatic ring system.</text>
</comment>
<feature type="binding site" evidence="12">
    <location>
        <begin position="238"/>
        <end position="239"/>
    </location>
    <ligand>
        <name>FMN</name>
        <dbReference type="ChEBI" id="CHEBI:58210"/>
    </ligand>
</feature>
<accession>A0A1H5TH37</accession>
<comment type="catalytic activity">
    <reaction evidence="12 13">
        <text>5-O-(1-carboxyvinyl)-3-phosphoshikimate = chorismate + phosphate</text>
        <dbReference type="Rhea" id="RHEA:21020"/>
        <dbReference type="ChEBI" id="CHEBI:29748"/>
        <dbReference type="ChEBI" id="CHEBI:43474"/>
        <dbReference type="ChEBI" id="CHEBI:57701"/>
        <dbReference type="EC" id="4.2.3.5"/>
    </reaction>
</comment>
<comment type="pathway">
    <text evidence="1 12 13">Metabolic intermediate biosynthesis; chorismate biosynthesis; chorismate from D-erythrose 4-phosphate and phosphoenolpyruvate: step 7/7.</text>
</comment>
<dbReference type="PANTHER" id="PTHR21085:SF0">
    <property type="entry name" value="CHORISMATE SYNTHASE"/>
    <property type="match status" value="1"/>
</dbReference>
<evidence type="ECO:0000256" key="6">
    <source>
        <dbReference type="ARBA" id="ARBA00022630"/>
    </source>
</evidence>
<dbReference type="InterPro" id="IPR020541">
    <property type="entry name" value="Chorismate_synthase_CS"/>
</dbReference>
<keyword evidence="15" id="KW-1185">Reference proteome</keyword>
<comment type="subunit">
    <text evidence="3 12">Homotetramer.</text>
</comment>
<dbReference type="Pfam" id="PF01264">
    <property type="entry name" value="Chorismate_synt"/>
    <property type="match status" value="1"/>
</dbReference>
<feature type="binding site" evidence="12">
    <location>
        <position position="48"/>
    </location>
    <ligand>
        <name>NADP(+)</name>
        <dbReference type="ChEBI" id="CHEBI:58349"/>
    </ligand>
</feature>
<protein>
    <recommendedName>
        <fullName evidence="4 12">Chorismate synthase</fullName>
        <shortName evidence="12">CS</shortName>
        <ecNumber evidence="4 12">4.2.3.5</ecNumber>
    </recommendedName>
    <alternativeName>
        <fullName evidence="12">5-enolpyruvylshikimate-3-phosphate phospholyase</fullName>
    </alternativeName>
</protein>
<keyword evidence="8 12" id="KW-0274">FAD</keyword>
<dbReference type="UniPathway" id="UPA00053">
    <property type="reaction ID" value="UER00090"/>
</dbReference>
<sequence length="376" mass="39923">MSGSTLGTLFTVTSFGESHGPAIGCVVDGCPPGLALGAADIQAELDRRKPGTSRHVTQRREPDTVEILSGVFEGVTTGTPIALLIRNQDQRSHDYGNIADTFRPGHADYAYQQKYGLRDYRGGGRASARETAVRVAAGAIARKWLRERYGIEIRACMSALGPIEIPFVSWDEVAGNPFFAPNAAIVPQLEAYMDELRKSGDSIGARIEVVASGVPAGWGEPVYDRLDADIAWAMMGINAVKGVEIGAGFRSVIQHGTEHSDEMTPAGFLSNHAGGVLGGISTGQDILASIAIKPTSSIRLDRRSIDRAGNPVIVNTHGRHDPCVGIRATPIAEAMLALVLIDHALRHRAQCGDVASATPRIAALAPQGSQRLPSPR</sequence>
<evidence type="ECO:0000256" key="10">
    <source>
        <dbReference type="ARBA" id="ARBA00023141"/>
    </source>
</evidence>
<dbReference type="Gene3D" id="3.60.150.10">
    <property type="entry name" value="Chorismate synthase AroC"/>
    <property type="match status" value="1"/>
</dbReference>
<dbReference type="AlphaFoldDB" id="A0A1H5TH37"/>
<organism evidence="14 15">
    <name type="scientific">Thauera chlorobenzoica</name>
    <dbReference type="NCBI Taxonomy" id="96773"/>
    <lineage>
        <taxon>Bacteria</taxon>
        <taxon>Pseudomonadati</taxon>
        <taxon>Pseudomonadota</taxon>
        <taxon>Betaproteobacteria</taxon>
        <taxon>Rhodocyclales</taxon>
        <taxon>Zoogloeaceae</taxon>
        <taxon>Thauera</taxon>
    </lineage>
</organism>
<keyword evidence="11 12" id="KW-0456">Lyase</keyword>
<dbReference type="PROSITE" id="PS00788">
    <property type="entry name" value="CHORISMATE_SYNTHASE_2"/>
    <property type="match status" value="1"/>
</dbReference>
<dbReference type="HAMAP" id="MF_00300">
    <property type="entry name" value="Chorismate_synth"/>
    <property type="match status" value="1"/>
</dbReference>
<keyword evidence="5 12" id="KW-0028">Amino-acid biosynthesis</keyword>
<evidence type="ECO:0000256" key="11">
    <source>
        <dbReference type="ARBA" id="ARBA00023239"/>
    </source>
</evidence>
<dbReference type="NCBIfam" id="TIGR00033">
    <property type="entry name" value="aroC"/>
    <property type="match status" value="1"/>
</dbReference>
<evidence type="ECO:0000256" key="1">
    <source>
        <dbReference type="ARBA" id="ARBA00005044"/>
    </source>
</evidence>
<dbReference type="GO" id="GO:0005829">
    <property type="term" value="C:cytosol"/>
    <property type="evidence" value="ECO:0007669"/>
    <property type="project" value="TreeGrafter"/>
</dbReference>
<feature type="binding site" evidence="12">
    <location>
        <position position="319"/>
    </location>
    <ligand>
        <name>FMN</name>
        <dbReference type="ChEBI" id="CHEBI:58210"/>
    </ligand>
</feature>
<dbReference type="PANTHER" id="PTHR21085">
    <property type="entry name" value="CHORISMATE SYNTHASE"/>
    <property type="match status" value="1"/>
</dbReference>
<comment type="cofactor">
    <cofactor evidence="12 13">
        <name>FMNH2</name>
        <dbReference type="ChEBI" id="CHEBI:57618"/>
    </cofactor>
    <text evidence="12 13">Reduced FMN (FMNH(2)).</text>
</comment>
<dbReference type="PIRSF" id="PIRSF001456">
    <property type="entry name" value="Chorismate_synth"/>
    <property type="match status" value="1"/>
</dbReference>
<dbReference type="STRING" id="96773.Tchl_3368"/>
<dbReference type="GO" id="GO:0009423">
    <property type="term" value="P:chorismate biosynthetic process"/>
    <property type="evidence" value="ECO:0007669"/>
    <property type="project" value="UniProtKB-UniRule"/>
</dbReference>
<evidence type="ECO:0000256" key="3">
    <source>
        <dbReference type="ARBA" id="ARBA00011881"/>
    </source>
</evidence>
<dbReference type="InterPro" id="IPR035904">
    <property type="entry name" value="Chorismate_synth_AroC_sf"/>
</dbReference>
<dbReference type="NCBIfam" id="NF003793">
    <property type="entry name" value="PRK05382.1"/>
    <property type="match status" value="1"/>
</dbReference>
<dbReference type="EC" id="4.2.3.5" evidence="4 12"/>
<dbReference type="RefSeq" id="WP_075149415.1">
    <property type="nucleotide sequence ID" value="NZ_CP018839.1"/>
</dbReference>
<feature type="binding site" evidence="12">
    <location>
        <position position="278"/>
    </location>
    <ligand>
        <name>FMN</name>
        <dbReference type="ChEBI" id="CHEBI:58210"/>
    </ligand>
</feature>
<name>A0A1H5TH37_9RHOO</name>
<feature type="binding site" evidence="12">
    <location>
        <begin position="125"/>
        <end position="127"/>
    </location>
    <ligand>
        <name>FMN</name>
        <dbReference type="ChEBI" id="CHEBI:58210"/>
    </ligand>
</feature>
<dbReference type="OrthoDB" id="9771806at2"/>
<evidence type="ECO:0000256" key="2">
    <source>
        <dbReference type="ARBA" id="ARBA00008014"/>
    </source>
</evidence>
<dbReference type="FunFam" id="3.60.150.10:FF:000001">
    <property type="entry name" value="Chorismate synthase"/>
    <property type="match status" value="1"/>
</dbReference>
<evidence type="ECO:0000256" key="9">
    <source>
        <dbReference type="ARBA" id="ARBA00022857"/>
    </source>
</evidence>
<keyword evidence="9 12" id="KW-0521">NADP</keyword>
<reference evidence="14 15" key="1">
    <citation type="submission" date="2016-12" db="EMBL/GenBank/DDBJ databases">
        <title>Complete genome sequence of Thauera chlorobenzoica, a Betaproteobacterium degrading haloaromatics anaerobically to CO2 and halides.</title>
        <authorList>
            <person name="Goris T."/>
            <person name="Mergelsberg M."/>
            <person name="Boll M."/>
        </authorList>
    </citation>
    <scope>NUCLEOTIDE SEQUENCE [LARGE SCALE GENOMIC DNA]</scope>
    <source>
        <strain evidence="14 15">3CB1</strain>
    </source>
</reference>
<evidence type="ECO:0000256" key="13">
    <source>
        <dbReference type="RuleBase" id="RU000605"/>
    </source>
</evidence>
<dbReference type="CDD" id="cd07304">
    <property type="entry name" value="Chorismate_synthase"/>
    <property type="match status" value="1"/>
</dbReference>
<dbReference type="Proteomes" id="UP000185739">
    <property type="component" value="Chromosome"/>
</dbReference>